<feature type="domain" description="LamG-like jellyroll fold" evidence="4">
    <location>
        <begin position="85"/>
        <end position="213"/>
    </location>
</feature>
<dbReference type="RefSeq" id="WP_129461667.1">
    <property type="nucleotide sequence ID" value="NZ_SBKN01000005.1"/>
</dbReference>
<sequence length="800" mass="86553">MKSKLLALFLLCCGPFVHAQIPTNGLLYNFKFDGTPTSEAGTNTFTSNSTISYTSNRFGNANRAIAKVYGQLISTNLTNLPTVNESRSVSVWIKPSEVNADNIIFTYGTGSGTQIYGASFNPTTVYNFTYSSNVSASSTMQVNGWKHVVVTYNTTNSQSSIYINGVLVNQGNIGLNTFATNFYLGSLLNNPTSSHFSGAYDDMLIYNRALTAAEVTLIYNDGIPPANVTVAEYNFNNTYNNINGNTPFSSNAGTSFVADRNGNAASALNIVNSGSTASIPNLPYGNAARTISFWAKVNTMQSPYNMTFSYGQSSTSNACGGSFRDNRVEFFGFANNTFGSSTNTVNTWYYFTYVYDGTNAKIYKNGQLLSTAQLQWNTLNNNDIFKLGIGVGGEVSFNGAIDDLKVYNYALQDTQISNLYNYNSLTAPQLPIVNTITKKPAAINATLYAELNGNGSAITSVVVKYGTISNALTSQQNAISISGNYFGAIINGLLENTIYYYKLEITNAEGTTTTTTDSFTTGTKQTIGEYSFDATYASLAANQPFVSNAGTGFTSDRNGNANAALNLTNGNTLAQITGLPIDGSTRTVSLWVKYNAVPNGAYPFSYGGILTDMAFACVNYSNALDFVSFSNGFSVPQTVPANEWNHFVFTYDGTTVRIYRNGTLIGSNAFNLFTAFDDNTFYLGSFTGSGTFNGAIDDLKIYNYPITAAEVTGLYVNNSLTNQNFENQSSLRVYPNPAQDVITIEGQYPIQMVEVSTLQGQLVLTSNQNQIDVSGLDSGMYIIKTVDAERNVFVNKVIVK</sequence>
<dbReference type="Pfam" id="PF18962">
    <property type="entry name" value="Por_Secre_tail"/>
    <property type="match status" value="1"/>
</dbReference>
<dbReference type="SMART" id="SM00560">
    <property type="entry name" value="LamGL"/>
    <property type="match status" value="2"/>
</dbReference>
<proteinExistence type="predicted"/>
<evidence type="ECO:0000256" key="2">
    <source>
        <dbReference type="ARBA" id="ARBA00023157"/>
    </source>
</evidence>
<protein>
    <submittedName>
        <fullName evidence="5">T9SS type A sorting domain-containing protein</fullName>
    </submittedName>
</protein>
<dbReference type="AlphaFoldDB" id="A0A4Q1K7Q4"/>
<keyword evidence="6" id="KW-1185">Reference proteome</keyword>
<organism evidence="5 6">
    <name type="scientific">Flavobacterium stagni</name>
    <dbReference type="NCBI Taxonomy" id="2506421"/>
    <lineage>
        <taxon>Bacteria</taxon>
        <taxon>Pseudomonadati</taxon>
        <taxon>Bacteroidota</taxon>
        <taxon>Flavobacteriia</taxon>
        <taxon>Flavobacteriales</taxon>
        <taxon>Flavobacteriaceae</taxon>
        <taxon>Flavobacterium</taxon>
    </lineage>
</organism>
<dbReference type="Proteomes" id="UP000289857">
    <property type="component" value="Unassembled WGS sequence"/>
</dbReference>
<evidence type="ECO:0000313" key="5">
    <source>
        <dbReference type="EMBL" id="RXR22209.1"/>
    </source>
</evidence>
<evidence type="ECO:0000256" key="1">
    <source>
        <dbReference type="ARBA" id="ARBA00022729"/>
    </source>
</evidence>
<evidence type="ECO:0000313" key="6">
    <source>
        <dbReference type="Proteomes" id="UP000289857"/>
    </source>
</evidence>
<evidence type="ECO:0000256" key="3">
    <source>
        <dbReference type="SAM" id="SignalP"/>
    </source>
</evidence>
<gene>
    <name evidence="5" type="ORF">EQG61_09430</name>
</gene>
<dbReference type="OrthoDB" id="1281073at2"/>
<feature type="chain" id="PRO_5020537636" evidence="3">
    <location>
        <begin position="20"/>
        <end position="800"/>
    </location>
</feature>
<dbReference type="NCBIfam" id="TIGR04183">
    <property type="entry name" value="Por_Secre_tail"/>
    <property type="match status" value="1"/>
</dbReference>
<dbReference type="InterPro" id="IPR013320">
    <property type="entry name" value="ConA-like_dom_sf"/>
</dbReference>
<evidence type="ECO:0000259" key="4">
    <source>
        <dbReference type="SMART" id="SM00560"/>
    </source>
</evidence>
<keyword evidence="1 3" id="KW-0732">Signal</keyword>
<dbReference type="Pfam" id="PF13385">
    <property type="entry name" value="Laminin_G_3"/>
    <property type="match status" value="3"/>
</dbReference>
<dbReference type="EMBL" id="SBKN01000005">
    <property type="protein sequence ID" value="RXR22209.1"/>
    <property type="molecule type" value="Genomic_DNA"/>
</dbReference>
<comment type="caution">
    <text evidence="5">The sequence shown here is derived from an EMBL/GenBank/DDBJ whole genome shotgun (WGS) entry which is preliminary data.</text>
</comment>
<dbReference type="InterPro" id="IPR006558">
    <property type="entry name" value="LamG-like"/>
</dbReference>
<dbReference type="PANTHER" id="PTHR42535:SF2">
    <property type="entry name" value="CHROMOSOME UNDETERMINED SCAFFOLD_146, WHOLE GENOME SHOTGUN SEQUENCE"/>
    <property type="match status" value="1"/>
</dbReference>
<name>A0A4Q1K7Q4_9FLAO</name>
<accession>A0A4Q1K7Q4</accession>
<feature type="signal peptide" evidence="3">
    <location>
        <begin position="1"/>
        <end position="19"/>
    </location>
</feature>
<dbReference type="GO" id="GO:0005975">
    <property type="term" value="P:carbohydrate metabolic process"/>
    <property type="evidence" value="ECO:0007669"/>
    <property type="project" value="UniProtKB-ARBA"/>
</dbReference>
<dbReference type="InterPro" id="IPR026444">
    <property type="entry name" value="Secre_tail"/>
</dbReference>
<feature type="domain" description="LamG-like jellyroll fold" evidence="4">
    <location>
        <begin position="587"/>
        <end position="709"/>
    </location>
</feature>
<dbReference type="SUPFAM" id="SSF49899">
    <property type="entry name" value="Concanavalin A-like lectins/glucanases"/>
    <property type="match status" value="3"/>
</dbReference>
<keyword evidence="2" id="KW-1015">Disulfide bond</keyword>
<reference evidence="6" key="1">
    <citation type="submission" date="2019-01" db="EMBL/GenBank/DDBJ databases">
        <title>Cytophagaceae bacterium strain CAR-16.</title>
        <authorList>
            <person name="Chen W.-M."/>
        </authorList>
    </citation>
    <scope>NUCLEOTIDE SEQUENCE [LARGE SCALE GENOMIC DNA]</scope>
    <source>
        <strain evidence="6">WWJ-16</strain>
    </source>
</reference>
<dbReference type="PANTHER" id="PTHR42535">
    <property type="entry name" value="OOKINETE PROTEIN, PUTATIVE-RELATED"/>
    <property type="match status" value="1"/>
</dbReference>
<dbReference type="Gene3D" id="2.60.120.200">
    <property type="match status" value="3"/>
</dbReference>
<dbReference type="GO" id="GO:0004553">
    <property type="term" value="F:hydrolase activity, hydrolyzing O-glycosyl compounds"/>
    <property type="evidence" value="ECO:0007669"/>
    <property type="project" value="UniProtKB-ARBA"/>
</dbReference>